<evidence type="ECO:0000313" key="3">
    <source>
        <dbReference type="EMBL" id="CAA57453.1"/>
    </source>
</evidence>
<dbReference type="AlphaFoldDB" id="Q50768"/>
<feature type="non-terminal residue" evidence="3">
    <location>
        <position position="1"/>
    </location>
</feature>
<reference evidence="3" key="2">
    <citation type="submission" date="1995-12" db="EMBL/GenBank/DDBJ databases">
        <title>Sequence variability of the gene coding for the 65 kDa antigen protein of Mycobacterium tuberculosis.</title>
        <authorList>
            <person name="Abed Y."/>
            <person name="Schen X."/>
            <person name="Sahim L."/>
            <person name="Bollet C."/>
            <person name="De Micco P."/>
        </authorList>
    </citation>
    <scope>NUCLEOTIDE SEQUENCE</scope>
</reference>
<reference evidence="3" key="1">
    <citation type="submission" date="1994-09" db="EMBL/GenBank/DDBJ databases">
        <authorList>
            <person name="Bollet C.J."/>
        </authorList>
    </citation>
    <scope>NUCLEOTIDE SEQUENCE</scope>
</reference>
<organism evidence="3">
    <name type="scientific">Mycobacterium tuberculosis</name>
    <dbReference type="NCBI Taxonomy" id="1773"/>
    <lineage>
        <taxon>Bacteria</taxon>
        <taxon>Bacillati</taxon>
        <taxon>Actinomycetota</taxon>
        <taxon>Actinomycetes</taxon>
        <taxon>Mycobacteriales</taxon>
        <taxon>Mycobacteriaceae</taxon>
        <taxon>Mycobacterium</taxon>
        <taxon>Mycobacterium tuberculosis complex</taxon>
    </lineage>
</organism>
<accession>Q50768</accession>
<protein>
    <submittedName>
        <fullName evidence="3">Cell wall protein A</fullName>
    </submittedName>
</protein>
<dbReference type="InterPro" id="IPR027413">
    <property type="entry name" value="GROEL-like_equatorial_sf"/>
</dbReference>
<dbReference type="Gene3D" id="3.30.260.10">
    <property type="entry name" value="TCP-1-like chaperonin intermediate domain"/>
    <property type="match status" value="1"/>
</dbReference>
<dbReference type="SUPFAM" id="SSF54849">
    <property type="entry name" value="GroEL-intermediate domain like"/>
    <property type="match status" value="1"/>
</dbReference>
<feature type="region of interest" description="Disordered" evidence="2">
    <location>
        <begin position="1"/>
        <end position="90"/>
    </location>
</feature>
<proteinExistence type="inferred from homology"/>
<dbReference type="EMBL" id="X81862">
    <property type="protein sequence ID" value="CAA57453.1"/>
    <property type="molecule type" value="Genomic_DNA"/>
</dbReference>
<sequence>DQKIGSELVKEVAKKTDDLAGDRPRPATVLARPVREGLRNVRGPTRSVSNRHRKGRGEGHQSPAQGRQGGRDQGADSATAAISAGDQSIGDQSIGDLIAEAMDKVGTRASFTRRESNTFGL</sequence>
<evidence type="ECO:0000256" key="1">
    <source>
        <dbReference type="ARBA" id="ARBA00006607"/>
    </source>
</evidence>
<name>Q50768_MYCTX</name>
<dbReference type="InterPro" id="IPR027410">
    <property type="entry name" value="TCP-1-like_intermed_sf"/>
</dbReference>
<feature type="non-terminal residue" evidence="3">
    <location>
        <position position="121"/>
    </location>
</feature>
<dbReference type="Gene3D" id="1.10.560.10">
    <property type="entry name" value="GroEL-like equatorial domain"/>
    <property type="match status" value="1"/>
</dbReference>
<feature type="compositionally biased region" description="Basic and acidic residues" evidence="2">
    <location>
        <begin position="1"/>
        <end position="25"/>
    </location>
</feature>
<evidence type="ECO:0000256" key="2">
    <source>
        <dbReference type="SAM" id="MobiDB-lite"/>
    </source>
</evidence>
<comment type="similarity">
    <text evidence="1">Belongs to the chaperonin (HSP60) family.</text>
</comment>